<reference evidence="7" key="1">
    <citation type="submission" date="2022-11" db="EMBL/GenBank/DDBJ databases">
        <authorList>
            <person name="Kikuchi T."/>
        </authorList>
    </citation>
    <scope>NUCLEOTIDE SEQUENCE</scope>
    <source>
        <strain evidence="7">PS1010</strain>
    </source>
</reference>
<feature type="compositionally biased region" description="Basic residues" evidence="4">
    <location>
        <begin position="562"/>
        <end position="576"/>
    </location>
</feature>
<dbReference type="InterPro" id="IPR012677">
    <property type="entry name" value="Nucleotide-bd_a/b_plait_sf"/>
</dbReference>
<evidence type="ECO:0000256" key="4">
    <source>
        <dbReference type="SAM" id="MobiDB-lite"/>
    </source>
</evidence>
<protein>
    <recommendedName>
        <fullName evidence="6">RRM domain-containing protein</fullName>
    </recommendedName>
</protein>
<organism evidence="7 8">
    <name type="scientific">Caenorhabditis angaria</name>
    <dbReference type="NCBI Taxonomy" id="860376"/>
    <lineage>
        <taxon>Eukaryota</taxon>
        <taxon>Metazoa</taxon>
        <taxon>Ecdysozoa</taxon>
        <taxon>Nematoda</taxon>
        <taxon>Chromadorea</taxon>
        <taxon>Rhabditida</taxon>
        <taxon>Rhabditina</taxon>
        <taxon>Rhabditomorpha</taxon>
        <taxon>Rhabditoidea</taxon>
        <taxon>Rhabditidae</taxon>
        <taxon>Peloderinae</taxon>
        <taxon>Caenorhabditis</taxon>
    </lineage>
</organism>
<feature type="region of interest" description="Disordered" evidence="4">
    <location>
        <begin position="727"/>
        <end position="852"/>
    </location>
</feature>
<dbReference type="Proteomes" id="UP001152747">
    <property type="component" value="Unassembled WGS sequence"/>
</dbReference>
<dbReference type="Gene3D" id="3.30.70.330">
    <property type="match status" value="3"/>
</dbReference>
<evidence type="ECO:0000313" key="8">
    <source>
        <dbReference type="Proteomes" id="UP001152747"/>
    </source>
</evidence>
<dbReference type="PROSITE" id="PS50102">
    <property type="entry name" value="RRM"/>
    <property type="match status" value="1"/>
</dbReference>
<feature type="region of interest" description="Disordered" evidence="4">
    <location>
        <begin position="557"/>
        <end position="608"/>
    </location>
</feature>
<dbReference type="GO" id="GO:0003723">
    <property type="term" value="F:RNA binding"/>
    <property type="evidence" value="ECO:0007669"/>
    <property type="project" value="UniProtKB-UniRule"/>
</dbReference>
<evidence type="ECO:0000259" key="6">
    <source>
        <dbReference type="PROSITE" id="PS50102"/>
    </source>
</evidence>
<accession>A0A9P1MSB5</accession>
<keyword evidence="8" id="KW-1185">Reference proteome</keyword>
<dbReference type="EMBL" id="CANHGI010000001">
    <property type="protein sequence ID" value="CAI5437991.1"/>
    <property type="molecule type" value="Genomic_DNA"/>
</dbReference>
<dbReference type="CDD" id="cd12254">
    <property type="entry name" value="RRM_hnRNPH_ESRPs_RBM12_like"/>
    <property type="match status" value="1"/>
</dbReference>
<evidence type="ECO:0000256" key="2">
    <source>
        <dbReference type="ARBA" id="ARBA00022884"/>
    </source>
</evidence>
<comment type="caution">
    <text evidence="7">The sequence shown here is derived from an EMBL/GenBank/DDBJ whole genome shotgun (WGS) entry which is preliminary data.</text>
</comment>
<proteinExistence type="predicted"/>
<dbReference type="CDD" id="cd12510">
    <property type="entry name" value="RRM1_RBM12_like"/>
    <property type="match status" value="1"/>
</dbReference>
<feature type="compositionally biased region" description="Low complexity" evidence="4">
    <location>
        <begin position="830"/>
        <end position="839"/>
    </location>
</feature>
<evidence type="ECO:0000256" key="3">
    <source>
        <dbReference type="PROSITE-ProRule" id="PRU00176"/>
    </source>
</evidence>
<feature type="compositionally biased region" description="Polar residues" evidence="4">
    <location>
        <begin position="284"/>
        <end position="308"/>
    </location>
</feature>
<dbReference type="SUPFAM" id="SSF54928">
    <property type="entry name" value="RNA-binding domain, RBD"/>
    <property type="match status" value="3"/>
</dbReference>
<evidence type="ECO:0000313" key="7">
    <source>
        <dbReference type="EMBL" id="CAI5437991.1"/>
    </source>
</evidence>
<evidence type="ECO:0000256" key="5">
    <source>
        <dbReference type="SAM" id="SignalP"/>
    </source>
</evidence>
<dbReference type="PANTHER" id="PTHR13976">
    <property type="entry name" value="HETEROGENEOUS NUCLEAR RIBONUCLEOPROTEIN-RELATED"/>
    <property type="match status" value="1"/>
</dbReference>
<evidence type="ECO:0000256" key="1">
    <source>
        <dbReference type="ARBA" id="ARBA00022737"/>
    </source>
</evidence>
<dbReference type="OrthoDB" id="2588702at2759"/>
<dbReference type="InterPro" id="IPR035979">
    <property type="entry name" value="RBD_domain_sf"/>
</dbReference>
<keyword evidence="2 3" id="KW-0694">RNA-binding</keyword>
<feature type="compositionally biased region" description="Pro residues" evidence="4">
    <location>
        <begin position="749"/>
        <end position="760"/>
    </location>
</feature>
<feature type="compositionally biased region" description="Basic and acidic residues" evidence="4">
    <location>
        <begin position="333"/>
        <end position="385"/>
    </location>
</feature>
<dbReference type="InterPro" id="IPR050666">
    <property type="entry name" value="ESRP"/>
</dbReference>
<dbReference type="InterPro" id="IPR000504">
    <property type="entry name" value="RRM_dom"/>
</dbReference>
<keyword evidence="1" id="KW-0677">Repeat</keyword>
<feature type="compositionally biased region" description="Basic and acidic residues" evidence="4">
    <location>
        <begin position="597"/>
        <end position="608"/>
    </location>
</feature>
<feature type="signal peptide" evidence="5">
    <location>
        <begin position="1"/>
        <end position="18"/>
    </location>
</feature>
<dbReference type="Pfam" id="PF00076">
    <property type="entry name" value="RRM_1"/>
    <property type="match status" value="1"/>
</dbReference>
<keyword evidence="5" id="KW-0732">Signal</keyword>
<feature type="compositionally biased region" description="Low complexity" evidence="4">
    <location>
        <begin position="218"/>
        <end position="247"/>
    </location>
</feature>
<feature type="compositionally biased region" description="Pro residues" evidence="4">
    <location>
        <begin position="768"/>
        <end position="798"/>
    </location>
</feature>
<feature type="region of interest" description="Disordered" evidence="4">
    <location>
        <begin position="213"/>
        <end position="387"/>
    </location>
</feature>
<name>A0A9P1MSB5_9PELO</name>
<feature type="compositionally biased region" description="Low complexity" evidence="4">
    <location>
        <begin position="266"/>
        <end position="278"/>
    </location>
</feature>
<dbReference type="AlphaFoldDB" id="A0A9P1MSB5"/>
<gene>
    <name evidence="7" type="ORF">CAMP_LOCUS628</name>
</gene>
<sequence length="937" mass="106143">MKSLIILLFLTTFELFQGSKIRITCNERNVAFARVYVYEHDENDEDGLPIERTFSKTNSEGIIEIDVLKHLNSNHIHLKIRDTCQLENEIENIRCNIPYNEYFVPLRLFHTKNGKNEIVLNLADKKLIIRLQNLPLSAAASDVRVFFSGLKIPDGAVHIVGGPQGDVFVGFASDDDARQAMRRDRMQIHGDEIRLYLSSKNEMNDVIDKAKNGIFSQPEPSFPSSTNSTSIPPIQPQSWNQQQQQQNGNPYAARPDYTSSYPPQPIIQQPPQQQQNFQHPPPLMSQNFPSSSANLGPNLNQTQFNYPTRSPPIVEGYQARFDDNRGANGNNSRFERVRDNRGEEMAREKERQQREKERIARHRERDEKEKDRNGSGGGERRRRFEMSPIRENGNLQTKNKIVQSTAAPFAVYPPILSYPPPEIKSDEPATISENWRTGSEEKKAPLLIVQPPNIGPDGILRPGLPGQKYFIELTRLPNELLHAAKLEQFITPTIPLTLSSAKTVYGPGGVHIQTFVRLDNEEDFYRMLRRDGEMGIKIRRASKKDFDEANDGIENVLNDDRRRRRRSRSPRRRSRSRSGDSRTNRRRISPRRRRRSDSRTRREQMRNHKDPTRWCVQVTNVPFRCKEEELIEWFATKVKPAKLTRTFYSDGNASDRWIAEFSSESLFDRAFSIRTALQGRSIRLDYIENEKADEILKIEDRYGTEKRSINEAKRDALNFEPPKFFGGPAVPSKSTEGAVQVAPSARPILLPPPGSFPPPSNNGAPPRGLLPPPSGPRPLLPMPHPPRTSLPPPMPPQYITPLGGLFNNGPPRKPMPPMGRMPGGGGPPRNGGYNNGPPMRNGPPPKSHPENLIGNRKGAVLSCNGFPEQITLEEVIEIFKEFEPDTNSVLMRRNEVGKMTGECMLCCANPEKAQLAAKELNGQIVRGSKISVVLLNQ</sequence>
<feature type="domain" description="RRM" evidence="6">
    <location>
        <begin position="127"/>
        <end position="200"/>
    </location>
</feature>
<feature type="chain" id="PRO_5040473091" description="RRM domain-containing protein" evidence="5">
    <location>
        <begin position="19"/>
        <end position="937"/>
    </location>
</feature>
<feature type="compositionally biased region" description="Basic residues" evidence="4">
    <location>
        <begin position="584"/>
        <end position="596"/>
    </location>
</feature>
<dbReference type="SMART" id="SM00360">
    <property type="entry name" value="RRM"/>
    <property type="match status" value="3"/>
</dbReference>